<dbReference type="Proteomes" id="UP000826661">
    <property type="component" value="Chromosome I"/>
</dbReference>
<reference evidence="1 2" key="1">
    <citation type="journal article" date="2021" name="BMC Genomics">
        <title>Telomere-to-telomere genome assembly of asparaginase-producing Trichoderma simmonsii.</title>
        <authorList>
            <person name="Chung D."/>
            <person name="Kwon Y.M."/>
            <person name="Yang Y."/>
        </authorList>
    </citation>
    <scope>NUCLEOTIDE SEQUENCE [LARGE SCALE GENOMIC DNA]</scope>
    <source>
        <strain evidence="1 2">GH-Sj1</strain>
    </source>
</reference>
<evidence type="ECO:0000313" key="2">
    <source>
        <dbReference type="Proteomes" id="UP000826661"/>
    </source>
</evidence>
<proteinExistence type="predicted"/>
<sequence>MDDDLMDTHFPGGYPNPPDVFFTVRKKLERKEVMAEMQPLLLRLRGKWTEELAADIAATLTAQKLQVMEPQAKGLLSGWIYQQEDPKYVQWLKSAEADMTSVAWGEHLTVPGEEYWSSTIIMRSVLEEKDKAVETLALPTEQEDFFEKSLSMLKMFVGRVDWLTKNQQEFPRLKPETLKLLMCGDYGRCSSPNCYRRD</sequence>
<keyword evidence="2" id="KW-1185">Reference proteome</keyword>
<accession>A0A8G0PA80</accession>
<dbReference type="AlphaFoldDB" id="A0A8G0PA80"/>
<protein>
    <submittedName>
        <fullName evidence="1">Uncharacterized protein</fullName>
    </submittedName>
</protein>
<evidence type="ECO:0000313" key="1">
    <source>
        <dbReference type="EMBL" id="QYS93826.1"/>
    </source>
</evidence>
<organism evidence="1 2">
    <name type="scientific">Trichoderma simmonsii</name>
    <dbReference type="NCBI Taxonomy" id="1491479"/>
    <lineage>
        <taxon>Eukaryota</taxon>
        <taxon>Fungi</taxon>
        <taxon>Dikarya</taxon>
        <taxon>Ascomycota</taxon>
        <taxon>Pezizomycotina</taxon>
        <taxon>Sordariomycetes</taxon>
        <taxon>Hypocreomycetidae</taxon>
        <taxon>Hypocreales</taxon>
        <taxon>Hypocreaceae</taxon>
        <taxon>Trichoderma</taxon>
    </lineage>
</organism>
<name>A0A8G0PA80_9HYPO</name>
<dbReference type="EMBL" id="CP075864">
    <property type="protein sequence ID" value="QYS93826.1"/>
    <property type="molecule type" value="Genomic_DNA"/>
</dbReference>
<gene>
    <name evidence="1" type="ORF">H0G86_001192</name>
</gene>